<evidence type="ECO:0008006" key="4">
    <source>
        <dbReference type="Google" id="ProtNLM"/>
    </source>
</evidence>
<proteinExistence type="predicted"/>
<sequence length="565" mass="64041">MEDVLIVNLTRMGDLIQTTPVMAGLKDRYPGIRITLLVNSVFSEICRYIPHVDRVFVIDINNVLQGLKRRDPVGTFRYLEDMLCKINDTLYDLVINFTHSPPSAVLTSLFRTKEVRGLSMDKEGFTIKRHPWIRYFFNVIPGRDYNPFHLCDIYLKAGGVSPGEQGLHLDIPPDAEQRADSILTEAGVNSTDLLVGLQLGASAEDKRWPIALFAELADRLAEVFGIKILLTGSVKEEEYGKEFEAIATTKPLNLIGRTDLRELVALLKRCNLFISNDTGPLHIATAVGTRTINISLASVHFRETGPYGEGHYVVGAELPCSPCGFNSSCNDMVCKRVINAANVFELSKRLLIEGDLTSIEDSAGWENVQVYKSFFEKDGFIDYMPLIKGRPLRKDLLFIHIYRQTWLKILDREHPGTSDGIYRFFVEKLSEWYDMDSVSSSTLIEDELNVLRRLKELSDSAFSIIAIIDREARKSSPDVELIKKIWRGVPPLDQEIETIGYTWPALKPLTTIFKYEKEELEEEDIAVLSEKACRIYNDLGLHASMLIQFLQSLRSTFTKQDVCVK</sequence>
<keyword evidence="1" id="KW-0328">Glycosyltransferase</keyword>
<dbReference type="SUPFAM" id="SSF53756">
    <property type="entry name" value="UDP-Glycosyltransferase/glycogen phosphorylase"/>
    <property type="match status" value="1"/>
</dbReference>
<evidence type="ECO:0000256" key="2">
    <source>
        <dbReference type="ARBA" id="ARBA00022679"/>
    </source>
</evidence>
<gene>
    <name evidence="3" type="ORF">MNBD_NITROSPIRAE03-722</name>
</gene>
<dbReference type="PANTHER" id="PTHR30160:SF7">
    <property type="entry name" value="ADP-HEPTOSE--LPS HEPTOSYLTRANSFERASE 2"/>
    <property type="match status" value="1"/>
</dbReference>
<dbReference type="GO" id="GO:0005829">
    <property type="term" value="C:cytosol"/>
    <property type="evidence" value="ECO:0007669"/>
    <property type="project" value="TreeGrafter"/>
</dbReference>
<dbReference type="AlphaFoldDB" id="A0A3B1DE50"/>
<dbReference type="EMBL" id="UOGI01000066">
    <property type="protein sequence ID" value="VAX29995.1"/>
    <property type="molecule type" value="Genomic_DNA"/>
</dbReference>
<name>A0A3B1DE50_9ZZZZ</name>
<keyword evidence="2" id="KW-0808">Transferase</keyword>
<dbReference type="GO" id="GO:0009244">
    <property type="term" value="P:lipopolysaccharide core region biosynthetic process"/>
    <property type="evidence" value="ECO:0007669"/>
    <property type="project" value="TreeGrafter"/>
</dbReference>
<accession>A0A3B1DE50</accession>
<dbReference type="InterPro" id="IPR002201">
    <property type="entry name" value="Glyco_trans_9"/>
</dbReference>
<dbReference type="GO" id="GO:0008713">
    <property type="term" value="F:ADP-heptose-lipopolysaccharide heptosyltransferase activity"/>
    <property type="evidence" value="ECO:0007669"/>
    <property type="project" value="TreeGrafter"/>
</dbReference>
<organism evidence="3">
    <name type="scientific">hydrothermal vent metagenome</name>
    <dbReference type="NCBI Taxonomy" id="652676"/>
    <lineage>
        <taxon>unclassified sequences</taxon>
        <taxon>metagenomes</taxon>
        <taxon>ecological metagenomes</taxon>
    </lineage>
</organism>
<evidence type="ECO:0000313" key="3">
    <source>
        <dbReference type="EMBL" id="VAX29995.1"/>
    </source>
</evidence>
<dbReference type="PANTHER" id="PTHR30160">
    <property type="entry name" value="TETRAACYLDISACCHARIDE 4'-KINASE-RELATED"/>
    <property type="match status" value="1"/>
</dbReference>
<reference evidence="3" key="1">
    <citation type="submission" date="2018-06" db="EMBL/GenBank/DDBJ databases">
        <authorList>
            <person name="Zhirakovskaya E."/>
        </authorList>
    </citation>
    <scope>NUCLEOTIDE SEQUENCE</scope>
</reference>
<dbReference type="InterPro" id="IPR051199">
    <property type="entry name" value="LPS_LOS_Heptosyltrfase"/>
</dbReference>
<dbReference type="Pfam" id="PF01075">
    <property type="entry name" value="Glyco_transf_9"/>
    <property type="match status" value="1"/>
</dbReference>
<dbReference type="CDD" id="cd03789">
    <property type="entry name" value="GT9_LPS_heptosyltransferase"/>
    <property type="match status" value="1"/>
</dbReference>
<evidence type="ECO:0000256" key="1">
    <source>
        <dbReference type="ARBA" id="ARBA00022676"/>
    </source>
</evidence>
<protein>
    <recommendedName>
        <fullName evidence="4">ADP-heptose--lipooligosaccharide heptosyltransferase II</fullName>
    </recommendedName>
</protein>
<dbReference type="Gene3D" id="3.40.50.2000">
    <property type="entry name" value="Glycogen Phosphorylase B"/>
    <property type="match status" value="2"/>
</dbReference>